<keyword evidence="1" id="KW-1133">Transmembrane helix</keyword>
<organism evidence="2 3">
    <name type="scientific">Shewanella algae</name>
    <dbReference type="NCBI Taxonomy" id="38313"/>
    <lineage>
        <taxon>Bacteria</taxon>
        <taxon>Pseudomonadati</taxon>
        <taxon>Pseudomonadota</taxon>
        <taxon>Gammaproteobacteria</taxon>
        <taxon>Alteromonadales</taxon>
        <taxon>Shewanellaceae</taxon>
        <taxon>Shewanella</taxon>
    </lineage>
</organism>
<evidence type="ECO:0000313" key="2">
    <source>
        <dbReference type="EMBL" id="SUI55942.1"/>
    </source>
</evidence>
<evidence type="ECO:0000313" key="3">
    <source>
        <dbReference type="Proteomes" id="UP000254069"/>
    </source>
</evidence>
<dbReference type="RefSeq" id="WP_258870086.1">
    <property type="nucleotide sequence ID" value="NZ_JADZHC010000011.1"/>
</dbReference>
<proteinExistence type="predicted"/>
<sequence length="41" mass="4445">MLAFLKNNLGIILFAILFCGAILGGIYYVETSLANQVQVVN</sequence>
<feature type="transmembrane region" description="Helical" evidence="1">
    <location>
        <begin position="9"/>
        <end position="29"/>
    </location>
</feature>
<accession>A0A379Z694</accession>
<dbReference type="AlphaFoldDB" id="A0A379Z694"/>
<gene>
    <name evidence="2" type="ORF">NCTC10738_01069</name>
</gene>
<keyword evidence="1" id="KW-0472">Membrane</keyword>
<protein>
    <submittedName>
        <fullName evidence="2">Uncharacterized protein</fullName>
    </submittedName>
</protein>
<evidence type="ECO:0000256" key="1">
    <source>
        <dbReference type="SAM" id="Phobius"/>
    </source>
</evidence>
<keyword evidence="1" id="KW-0812">Transmembrane</keyword>
<dbReference type="Proteomes" id="UP000254069">
    <property type="component" value="Unassembled WGS sequence"/>
</dbReference>
<keyword evidence="3" id="KW-1185">Reference proteome</keyword>
<dbReference type="EMBL" id="UGYO01000001">
    <property type="protein sequence ID" value="SUI55942.1"/>
    <property type="molecule type" value="Genomic_DNA"/>
</dbReference>
<reference evidence="2 3" key="1">
    <citation type="submission" date="2018-06" db="EMBL/GenBank/DDBJ databases">
        <authorList>
            <consortium name="Pathogen Informatics"/>
            <person name="Doyle S."/>
        </authorList>
    </citation>
    <scope>NUCLEOTIDE SEQUENCE [LARGE SCALE GENOMIC DNA]</scope>
    <source>
        <strain evidence="2 3">NCTC10738</strain>
    </source>
</reference>
<name>A0A379Z694_9GAMM</name>